<accession>A0ACA9YEC1</accession>
<reference evidence="1" key="1">
    <citation type="submission" date="2022-06" db="EMBL/GenBank/DDBJ databases">
        <authorList>
            <person name="Legras J.-L."/>
            <person name="Devillers H."/>
            <person name="Grondin C."/>
        </authorList>
    </citation>
    <scope>NUCLEOTIDE SEQUENCE</scope>
    <source>
        <strain evidence="1">CLIB 1444</strain>
    </source>
</reference>
<dbReference type="EMBL" id="CALSDN010000015">
    <property type="protein sequence ID" value="CAH6723429.1"/>
    <property type="molecule type" value="Genomic_DNA"/>
</dbReference>
<organism evidence="1 2">
    <name type="scientific">[Candida] jaroonii</name>
    <dbReference type="NCBI Taxonomy" id="467808"/>
    <lineage>
        <taxon>Eukaryota</taxon>
        <taxon>Fungi</taxon>
        <taxon>Dikarya</taxon>
        <taxon>Ascomycota</taxon>
        <taxon>Saccharomycotina</taxon>
        <taxon>Pichiomycetes</taxon>
        <taxon>Debaryomycetaceae</taxon>
        <taxon>Yamadazyma</taxon>
    </lineage>
</organism>
<sequence length="382" mass="41880">MDEIADNTFTEIHTAELPNDDPSLLTLILELSPGGWFNIKDETTILDVVKSLLVFLNGHLSLNNANQVAFIISSPTGAKFLYPNPQKEMDELRRPEEYEDSNEMGIPSLVSKGMYRQFRIVDEGVLEEFNKSINELVDADNTNITSKLAGAVSLALTYTNRMLNLDQSISTTTASAISSATKESTGVNTNTSSSSYQGLTRIKSRVLIVTPNDNEDIKYISLMNGIFAAQKMKVPIDVAKLGKKDSSYLQQAADATNGIYLHIEKPVGFIQFLSTAYFIEPSIRSLIILPTNSNVNYRASCFITGKSVEIGYVCSVCLCIISEIPESMKCPTCNSQFDDKIIAKLKRKPVVKKRKLENGGAEVSSDNGTLAPATPEPTPVPE</sequence>
<protein>
    <submittedName>
        <fullName evidence="1">General transcription and DNA repair factor IIH subunit Tfb4p</fullName>
    </submittedName>
</protein>
<keyword evidence="2" id="KW-1185">Reference proteome</keyword>
<evidence type="ECO:0000313" key="2">
    <source>
        <dbReference type="Proteomes" id="UP001152531"/>
    </source>
</evidence>
<proteinExistence type="predicted"/>
<evidence type="ECO:0000313" key="1">
    <source>
        <dbReference type="EMBL" id="CAH6723429.1"/>
    </source>
</evidence>
<dbReference type="Proteomes" id="UP001152531">
    <property type="component" value="Unassembled WGS sequence"/>
</dbReference>
<gene>
    <name evidence="1" type="ORF">CLIB1444_15S01090</name>
</gene>
<comment type="caution">
    <text evidence="1">The sequence shown here is derived from an EMBL/GenBank/DDBJ whole genome shotgun (WGS) entry which is preliminary data.</text>
</comment>
<name>A0ACA9YEC1_9ASCO</name>